<dbReference type="Proteomes" id="UP001210925">
    <property type="component" value="Unassembled WGS sequence"/>
</dbReference>
<dbReference type="Gene3D" id="3.30.50.10">
    <property type="entry name" value="Erythroid Transcription Factor GATA-1, subunit A"/>
    <property type="match status" value="2"/>
</dbReference>
<evidence type="ECO:0000256" key="2">
    <source>
        <dbReference type="ARBA" id="ARBA00022771"/>
    </source>
</evidence>
<feature type="domain" description="GATA-type" evidence="8">
    <location>
        <begin position="125"/>
        <end position="158"/>
    </location>
</feature>
<keyword evidence="3" id="KW-0862">Zinc</keyword>
<feature type="region of interest" description="Disordered" evidence="7">
    <location>
        <begin position="295"/>
        <end position="314"/>
    </location>
</feature>
<accession>A0AAD5Y0S0</accession>
<keyword evidence="5" id="KW-0804">Transcription</keyword>
<evidence type="ECO:0000256" key="6">
    <source>
        <dbReference type="PROSITE-ProRule" id="PRU00094"/>
    </source>
</evidence>
<evidence type="ECO:0000259" key="8">
    <source>
        <dbReference type="PROSITE" id="PS50114"/>
    </source>
</evidence>
<dbReference type="InterPro" id="IPR000679">
    <property type="entry name" value="Znf_GATA"/>
</dbReference>
<keyword evidence="10" id="KW-1185">Reference proteome</keyword>
<protein>
    <submittedName>
        <fullName evidence="9">Blue light receptor</fullName>
    </submittedName>
</protein>
<dbReference type="PROSITE" id="PS50114">
    <property type="entry name" value="GATA_ZN_FINGER_2"/>
    <property type="match status" value="2"/>
</dbReference>
<dbReference type="SUPFAM" id="SSF57716">
    <property type="entry name" value="Glucocorticoid receptor-like (DNA-binding domain)"/>
    <property type="match status" value="2"/>
</dbReference>
<dbReference type="AlphaFoldDB" id="A0AAD5Y0S0"/>
<evidence type="ECO:0000256" key="4">
    <source>
        <dbReference type="ARBA" id="ARBA00023015"/>
    </source>
</evidence>
<dbReference type="PANTHER" id="PTHR47172:SF24">
    <property type="entry name" value="GATA ZINC FINGER DOMAIN-CONTAINING PROTEIN 14-RELATED"/>
    <property type="match status" value="1"/>
</dbReference>
<evidence type="ECO:0000313" key="10">
    <source>
        <dbReference type="Proteomes" id="UP001210925"/>
    </source>
</evidence>
<gene>
    <name evidence="9" type="primary">WC1_2</name>
    <name evidence="9" type="ORF">HK103_001094</name>
</gene>
<dbReference type="EMBL" id="JADGKB010000126">
    <property type="protein sequence ID" value="KAJ3252898.1"/>
    <property type="molecule type" value="Genomic_DNA"/>
</dbReference>
<evidence type="ECO:0000256" key="7">
    <source>
        <dbReference type="SAM" id="MobiDB-lite"/>
    </source>
</evidence>
<keyword evidence="9" id="KW-0675">Receptor</keyword>
<proteinExistence type="predicted"/>
<dbReference type="GO" id="GO:0043565">
    <property type="term" value="F:sequence-specific DNA binding"/>
    <property type="evidence" value="ECO:0007669"/>
    <property type="project" value="InterPro"/>
</dbReference>
<evidence type="ECO:0000313" key="9">
    <source>
        <dbReference type="EMBL" id="KAJ3252898.1"/>
    </source>
</evidence>
<dbReference type="InterPro" id="IPR013088">
    <property type="entry name" value="Znf_NHR/GATA"/>
</dbReference>
<feature type="domain" description="GATA-type" evidence="8">
    <location>
        <begin position="315"/>
        <end position="348"/>
    </location>
</feature>
<reference evidence="9" key="1">
    <citation type="submission" date="2020-05" db="EMBL/GenBank/DDBJ databases">
        <title>Phylogenomic resolution of chytrid fungi.</title>
        <authorList>
            <person name="Stajich J.E."/>
            <person name="Amses K."/>
            <person name="Simmons R."/>
            <person name="Seto K."/>
            <person name="Myers J."/>
            <person name="Bonds A."/>
            <person name="Quandt C.A."/>
            <person name="Barry K."/>
            <person name="Liu P."/>
            <person name="Grigoriev I."/>
            <person name="Longcore J.E."/>
            <person name="James T.Y."/>
        </authorList>
    </citation>
    <scope>NUCLEOTIDE SEQUENCE</scope>
    <source>
        <strain evidence="9">PLAUS21</strain>
    </source>
</reference>
<keyword evidence="4" id="KW-0805">Transcription regulation</keyword>
<dbReference type="PANTHER" id="PTHR47172">
    <property type="entry name" value="OS01G0976800 PROTEIN"/>
    <property type="match status" value="1"/>
</dbReference>
<keyword evidence="1" id="KW-0479">Metal-binding</keyword>
<dbReference type="CDD" id="cd00202">
    <property type="entry name" value="ZnF_GATA"/>
    <property type="match status" value="2"/>
</dbReference>
<evidence type="ECO:0000256" key="5">
    <source>
        <dbReference type="ARBA" id="ARBA00023163"/>
    </source>
</evidence>
<dbReference type="GO" id="GO:0006355">
    <property type="term" value="P:regulation of DNA-templated transcription"/>
    <property type="evidence" value="ECO:0007669"/>
    <property type="project" value="InterPro"/>
</dbReference>
<name>A0AAD5Y0S0_9FUNG</name>
<feature type="compositionally biased region" description="Low complexity" evidence="7">
    <location>
        <begin position="261"/>
        <end position="273"/>
    </location>
</feature>
<evidence type="ECO:0000256" key="1">
    <source>
        <dbReference type="ARBA" id="ARBA00022723"/>
    </source>
</evidence>
<dbReference type="SMART" id="SM00401">
    <property type="entry name" value="ZnF_GATA"/>
    <property type="match status" value="2"/>
</dbReference>
<comment type="caution">
    <text evidence="9">The sequence shown here is derived from an EMBL/GenBank/DDBJ whole genome shotgun (WGS) entry which is preliminary data.</text>
</comment>
<dbReference type="GO" id="GO:0008270">
    <property type="term" value="F:zinc ion binding"/>
    <property type="evidence" value="ECO:0007669"/>
    <property type="project" value="UniProtKB-KW"/>
</dbReference>
<evidence type="ECO:0000256" key="3">
    <source>
        <dbReference type="ARBA" id="ARBA00022833"/>
    </source>
</evidence>
<sequence>MAPRKITPVSQQQLKSLKGITFSFDLSPVRTTIIKSDGYLPPIEPISPPPSPSSTTTCVAPSPSTYSLKPNVHRITVESLLNRLDSGDETTEIGSDRSPPSPKCEILIPLKRESGVGRKRKLSYSPSANHCGWCQSNKTAQWRKGPAGPRTLCNACGLEWAKQIRQASTRYAVSLKEAENRLVSNPELIRITNAETLLVGMYFLQFIPTPPQVSPLVTHTLNKYSFAVGKRQISEMKPLAQDIVKNTRGITFSFQLQQEQTPASSPTVTPVSSPKEETEYNLSVNVHTITSTSLLNRLQSEPESRPRKRKITQSTSQPGECQWCFTKKTAQWRKGPTGARGLCNRCGIEWAKQIKQEAKQFGISNTEAEQRLVGTYRTSERFIKFSKEHLENNDNLE</sequence>
<organism evidence="9 10">
    <name type="scientific">Boothiomyces macroporosus</name>
    <dbReference type="NCBI Taxonomy" id="261099"/>
    <lineage>
        <taxon>Eukaryota</taxon>
        <taxon>Fungi</taxon>
        <taxon>Fungi incertae sedis</taxon>
        <taxon>Chytridiomycota</taxon>
        <taxon>Chytridiomycota incertae sedis</taxon>
        <taxon>Chytridiomycetes</taxon>
        <taxon>Rhizophydiales</taxon>
        <taxon>Terramycetaceae</taxon>
        <taxon>Boothiomyces</taxon>
    </lineage>
</organism>
<feature type="region of interest" description="Disordered" evidence="7">
    <location>
        <begin position="259"/>
        <end position="279"/>
    </location>
</feature>
<keyword evidence="2 6" id="KW-0863">Zinc-finger</keyword>
<dbReference type="Pfam" id="PF00320">
    <property type="entry name" value="GATA"/>
    <property type="match status" value="2"/>
</dbReference>